<gene>
    <name evidence="1" type="ORF">AVEN_162989_1</name>
</gene>
<dbReference type="AlphaFoldDB" id="A0A4Y2BZN5"/>
<dbReference type="EMBL" id="BGPR01000130">
    <property type="protein sequence ID" value="GBL97538.1"/>
    <property type="molecule type" value="Genomic_DNA"/>
</dbReference>
<organism evidence="1 2">
    <name type="scientific">Araneus ventricosus</name>
    <name type="common">Orbweaver spider</name>
    <name type="synonym">Epeira ventricosa</name>
    <dbReference type="NCBI Taxonomy" id="182803"/>
    <lineage>
        <taxon>Eukaryota</taxon>
        <taxon>Metazoa</taxon>
        <taxon>Ecdysozoa</taxon>
        <taxon>Arthropoda</taxon>
        <taxon>Chelicerata</taxon>
        <taxon>Arachnida</taxon>
        <taxon>Araneae</taxon>
        <taxon>Araneomorphae</taxon>
        <taxon>Entelegynae</taxon>
        <taxon>Araneoidea</taxon>
        <taxon>Araneidae</taxon>
        <taxon>Araneus</taxon>
    </lineage>
</organism>
<proteinExistence type="predicted"/>
<reference evidence="1 2" key="1">
    <citation type="journal article" date="2019" name="Sci. Rep.">
        <title>Orb-weaving spider Araneus ventricosus genome elucidates the spidroin gene catalogue.</title>
        <authorList>
            <person name="Kono N."/>
            <person name="Nakamura H."/>
            <person name="Ohtoshi R."/>
            <person name="Moran D.A.P."/>
            <person name="Shinohara A."/>
            <person name="Yoshida Y."/>
            <person name="Fujiwara M."/>
            <person name="Mori M."/>
            <person name="Tomita M."/>
            <person name="Arakawa K."/>
        </authorList>
    </citation>
    <scope>NUCLEOTIDE SEQUENCE [LARGE SCALE GENOMIC DNA]</scope>
</reference>
<keyword evidence="2" id="KW-1185">Reference proteome</keyword>
<evidence type="ECO:0000313" key="2">
    <source>
        <dbReference type="Proteomes" id="UP000499080"/>
    </source>
</evidence>
<protein>
    <submittedName>
        <fullName evidence="1">Uncharacterized protein</fullName>
    </submittedName>
</protein>
<comment type="caution">
    <text evidence="1">The sequence shown here is derived from an EMBL/GenBank/DDBJ whole genome shotgun (WGS) entry which is preliminary data.</text>
</comment>
<name>A0A4Y2BZN5_ARAVE</name>
<evidence type="ECO:0000313" key="1">
    <source>
        <dbReference type="EMBL" id="GBL97538.1"/>
    </source>
</evidence>
<accession>A0A4Y2BZN5</accession>
<dbReference type="Proteomes" id="UP000499080">
    <property type="component" value="Unassembled WGS sequence"/>
</dbReference>
<sequence>MRVRQSCCFCVDLAVFRLVGRDLTLSMITRSVRRDKLSRRTWLSIGLLRCILNRVHQFGASRKGVICEVMGFIGELRSEKLGSPNGSWLFSEAGRFSGIGNLRECI</sequence>